<keyword evidence="2" id="KW-1185">Reference proteome</keyword>
<name>A0AAV1QVA6_9ROSI</name>
<dbReference type="Proteomes" id="UP001314170">
    <property type="component" value="Unassembled WGS sequence"/>
</dbReference>
<dbReference type="AlphaFoldDB" id="A0AAV1QVA6"/>
<comment type="caution">
    <text evidence="1">The sequence shown here is derived from an EMBL/GenBank/DDBJ whole genome shotgun (WGS) entry which is preliminary data.</text>
</comment>
<dbReference type="EMBL" id="CAWUPB010000600">
    <property type="protein sequence ID" value="CAK7324725.1"/>
    <property type="molecule type" value="Genomic_DNA"/>
</dbReference>
<protein>
    <submittedName>
        <fullName evidence="1">Uncharacterized protein</fullName>
    </submittedName>
</protein>
<organism evidence="1 2">
    <name type="scientific">Dovyalis caffra</name>
    <dbReference type="NCBI Taxonomy" id="77055"/>
    <lineage>
        <taxon>Eukaryota</taxon>
        <taxon>Viridiplantae</taxon>
        <taxon>Streptophyta</taxon>
        <taxon>Embryophyta</taxon>
        <taxon>Tracheophyta</taxon>
        <taxon>Spermatophyta</taxon>
        <taxon>Magnoliopsida</taxon>
        <taxon>eudicotyledons</taxon>
        <taxon>Gunneridae</taxon>
        <taxon>Pentapetalae</taxon>
        <taxon>rosids</taxon>
        <taxon>fabids</taxon>
        <taxon>Malpighiales</taxon>
        <taxon>Salicaceae</taxon>
        <taxon>Flacourtieae</taxon>
        <taxon>Dovyalis</taxon>
    </lineage>
</organism>
<sequence length="84" mass="8966">MVSFFSSPGALVDTLVRMARSLHSQLAGPAFADGRRAADNQTYCLPSSIRYSNGDLLARVNDGLLVGNPLFSLLLLSNPQIGET</sequence>
<accession>A0AAV1QVA6</accession>
<evidence type="ECO:0000313" key="1">
    <source>
        <dbReference type="EMBL" id="CAK7324725.1"/>
    </source>
</evidence>
<evidence type="ECO:0000313" key="2">
    <source>
        <dbReference type="Proteomes" id="UP001314170"/>
    </source>
</evidence>
<gene>
    <name evidence="1" type="ORF">DCAF_LOCUS2390</name>
</gene>
<reference evidence="1 2" key="1">
    <citation type="submission" date="2024-01" db="EMBL/GenBank/DDBJ databases">
        <authorList>
            <person name="Waweru B."/>
        </authorList>
    </citation>
    <scope>NUCLEOTIDE SEQUENCE [LARGE SCALE GENOMIC DNA]</scope>
</reference>
<proteinExistence type="predicted"/>